<dbReference type="RefSeq" id="WP_054965765.1">
    <property type="nucleotide sequence ID" value="NZ_FMUN01000008.1"/>
</dbReference>
<reference evidence="2" key="1">
    <citation type="submission" date="2016-10" db="EMBL/GenBank/DDBJ databases">
        <authorList>
            <person name="Varghese N."/>
        </authorList>
    </citation>
    <scope>NUCLEOTIDE SEQUENCE [LARGE SCALE GENOMIC DNA]</scope>
    <source>
        <strain evidence="2">HL 19</strain>
    </source>
</reference>
<evidence type="ECO:0008006" key="3">
    <source>
        <dbReference type="Google" id="ProtNLM"/>
    </source>
</evidence>
<dbReference type="Proteomes" id="UP000183104">
    <property type="component" value="Unassembled WGS sequence"/>
</dbReference>
<proteinExistence type="predicted"/>
<dbReference type="GO" id="GO:0046872">
    <property type="term" value="F:metal ion binding"/>
    <property type="evidence" value="ECO:0007669"/>
    <property type="project" value="InterPro"/>
</dbReference>
<dbReference type="OrthoDB" id="5771502at2"/>
<dbReference type="SUPFAM" id="SSF55008">
    <property type="entry name" value="HMA, heavy metal-associated domain"/>
    <property type="match status" value="1"/>
</dbReference>
<dbReference type="AlphaFoldDB" id="A0A1G5H7Q6"/>
<organism evidence="1 2">
    <name type="scientific">Thiohalorhabdus denitrificans</name>
    <dbReference type="NCBI Taxonomy" id="381306"/>
    <lineage>
        <taxon>Bacteria</taxon>
        <taxon>Pseudomonadati</taxon>
        <taxon>Pseudomonadota</taxon>
        <taxon>Gammaproteobacteria</taxon>
        <taxon>Thiohalorhabdales</taxon>
        <taxon>Thiohalorhabdaceae</taxon>
        <taxon>Thiohalorhabdus</taxon>
    </lineage>
</organism>
<name>A0A1G5H7Q6_9GAMM</name>
<dbReference type="EMBL" id="FMUN01000008">
    <property type="protein sequence ID" value="SCY59754.1"/>
    <property type="molecule type" value="Genomic_DNA"/>
</dbReference>
<evidence type="ECO:0000313" key="2">
    <source>
        <dbReference type="Proteomes" id="UP000183104"/>
    </source>
</evidence>
<dbReference type="InterPro" id="IPR036163">
    <property type="entry name" value="HMA_dom_sf"/>
</dbReference>
<gene>
    <name evidence="1" type="ORF">SAMN05661077_2616</name>
</gene>
<evidence type="ECO:0000313" key="1">
    <source>
        <dbReference type="EMBL" id="SCY59754.1"/>
    </source>
</evidence>
<accession>A0A1G5H7Q6</accession>
<sequence>MHYADLLLHIDEPLDEGSAERLTGVLEGLPGVAGARHDPHREHLFVVDFDPGEIAPMGVLEAARRAGYHGELVGL</sequence>
<keyword evidence="2" id="KW-1185">Reference proteome</keyword>
<protein>
    <recommendedName>
        <fullName evidence="3">Copper chaperone CopZ</fullName>
    </recommendedName>
</protein>